<dbReference type="EMBL" id="AEAG01002289">
    <property type="protein sequence ID" value="EGH26421.1"/>
    <property type="molecule type" value="Genomic_DNA"/>
</dbReference>
<protein>
    <submittedName>
        <fullName evidence="2">Uncharacterized protein</fullName>
    </submittedName>
</protein>
<gene>
    <name evidence="2" type="ORF">PSYMO_35238</name>
</gene>
<evidence type="ECO:0000313" key="3">
    <source>
        <dbReference type="Proteomes" id="UP000003465"/>
    </source>
</evidence>
<dbReference type="AlphaFoldDB" id="A0A656GLM3"/>
<feature type="non-terminal residue" evidence="2">
    <location>
        <position position="61"/>
    </location>
</feature>
<dbReference type="Proteomes" id="UP000003465">
    <property type="component" value="Unassembled WGS sequence"/>
</dbReference>
<sequence>DDQIPFSPPPKPSARLSQPKLAMADPPMSETAPATDATKNSTDSAQNHGANFLAWLKGGVI</sequence>
<comment type="caution">
    <text evidence="2">The sequence shown here is derived from an EMBL/GenBank/DDBJ whole genome shotgun (WGS) entry which is preliminary data.</text>
</comment>
<evidence type="ECO:0000313" key="2">
    <source>
        <dbReference type="EMBL" id="EGH26421.1"/>
    </source>
</evidence>
<reference evidence="2 3" key="1">
    <citation type="journal article" date="2011" name="PLoS Pathog.">
        <title>Dynamic evolution of pathogenicity revealed by sequencing and comparative genomics of 19 Pseudomonas syringae isolates.</title>
        <authorList>
            <person name="Baltrus D.A."/>
            <person name="Nishimura M.T."/>
            <person name="Romanchuk A."/>
            <person name="Chang J.H."/>
            <person name="Mukhtar M.S."/>
            <person name="Cherkis K."/>
            <person name="Roach J."/>
            <person name="Grant S.R."/>
            <person name="Jones C.D."/>
            <person name="Dangl J.L."/>
        </authorList>
    </citation>
    <scope>NUCLEOTIDE SEQUENCE [LARGE SCALE GENOMIC DNA]</scope>
    <source>
        <strain evidence="2 3">301020</strain>
    </source>
</reference>
<organism evidence="2 3">
    <name type="scientific">Pseudomonas amygdali pv. mori str. 301020</name>
    <dbReference type="NCBI Taxonomy" id="629261"/>
    <lineage>
        <taxon>Bacteria</taxon>
        <taxon>Pseudomonadati</taxon>
        <taxon>Pseudomonadota</taxon>
        <taxon>Gammaproteobacteria</taxon>
        <taxon>Pseudomonadales</taxon>
        <taxon>Pseudomonadaceae</taxon>
        <taxon>Pseudomonas</taxon>
        <taxon>Pseudomonas amygdali</taxon>
    </lineage>
</organism>
<name>A0A656GLM3_PSEA0</name>
<feature type="compositionally biased region" description="Pro residues" evidence="1">
    <location>
        <begin position="1"/>
        <end position="12"/>
    </location>
</feature>
<evidence type="ECO:0000256" key="1">
    <source>
        <dbReference type="SAM" id="MobiDB-lite"/>
    </source>
</evidence>
<feature type="region of interest" description="Disordered" evidence="1">
    <location>
        <begin position="1"/>
        <end position="45"/>
    </location>
</feature>
<feature type="non-terminal residue" evidence="2">
    <location>
        <position position="1"/>
    </location>
</feature>
<accession>A0A656GLM3</accession>
<proteinExistence type="predicted"/>